<keyword evidence="2" id="KW-0812">Transmembrane</keyword>
<evidence type="ECO:0000313" key="3">
    <source>
        <dbReference type="EMBL" id="KAG7195307.1"/>
    </source>
</evidence>
<reference evidence="3" key="1">
    <citation type="submission" date="2021-03" db="EMBL/GenBank/DDBJ databases">
        <authorList>
            <person name="Palmer J.M."/>
        </authorList>
    </citation>
    <scope>NUCLEOTIDE SEQUENCE</scope>
    <source>
        <strain evidence="3">ARV_011</strain>
    </source>
</reference>
<keyword evidence="2" id="KW-1133">Transmembrane helix</keyword>
<feature type="compositionally biased region" description="Basic and acidic residues" evidence="1">
    <location>
        <begin position="80"/>
        <end position="91"/>
    </location>
</feature>
<dbReference type="RefSeq" id="XP_043050854.1">
    <property type="nucleotide sequence ID" value="XM_043194530.1"/>
</dbReference>
<dbReference type="GO" id="GO:0005789">
    <property type="term" value="C:endoplasmic reticulum membrane"/>
    <property type="evidence" value="ECO:0007669"/>
    <property type="project" value="TreeGrafter"/>
</dbReference>
<dbReference type="PANTHER" id="PTHR28251">
    <property type="entry name" value="V-TYPE ATPASE ASSEMBLY FACTOR PKR1"/>
    <property type="match status" value="1"/>
</dbReference>
<feature type="transmembrane region" description="Helical" evidence="2">
    <location>
        <begin position="20"/>
        <end position="41"/>
    </location>
</feature>
<protein>
    <submittedName>
        <fullName evidence="3">SMK killer toxin resistance protein</fullName>
    </submittedName>
</protein>
<dbReference type="EMBL" id="JAHMUF010000004">
    <property type="protein sequence ID" value="KAG7195307.1"/>
    <property type="molecule type" value="Genomic_DNA"/>
</dbReference>
<keyword evidence="2" id="KW-0472">Membrane</keyword>
<dbReference type="AlphaFoldDB" id="A0A9P7VCF4"/>
<dbReference type="PANTHER" id="PTHR28251:SF1">
    <property type="entry name" value="V-TYPE ATPASE ASSEMBLY FACTOR PKR1"/>
    <property type="match status" value="1"/>
</dbReference>
<proteinExistence type="predicted"/>
<sequence>MLFFVELWESVFKAGMTPALVTATHALFCLLLALLATMAVFTKSIHFFNLFVIAVFLYGLVIWFMKELEAIKLKNNEELSESKLASTDERASVSTSATKAVRNAPARKRKV</sequence>
<evidence type="ECO:0000256" key="2">
    <source>
        <dbReference type="SAM" id="Phobius"/>
    </source>
</evidence>
<dbReference type="GO" id="GO:0070072">
    <property type="term" value="P:vacuolar proton-transporting V-type ATPase complex assembly"/>
    <property type="evidence" value="ECO:0007669"/>
    <property type="project" value="InterPro"/>
</dbReference>
<accession>A0A9P7VCF4</accession>
<organism evidence="3 4">
    <name type="scientific">Scheffersomyces spartinae</name>
    <dbReference type="NCBI Taxonomy" id="45513"/>
    <lineage>
        <taxon>Eukaryota</taxon>
        <taxon>Fungi</taxon>
        <taxon>Dikarya</taxon>
        <taxon>Ascomycota</taxon>
        <taxon>Saccharomycotina</taxon>
        <taxon>Pichiomycetes</taxon>
        <taxon>Debaryomycetaceae</taxon>
        <taxon>Scheffersomyces</taxon>
    </lineage>
</organism>
<dbReference type="OrthoDB" id="9626941at2759"/>
<name>A0A9P7VCF4_9ASCO</name>
<comment type="caution">
    <text evidence="3">The sequence shown here is derived from an EMBL/GenBank/DDBJ whole genome shotgun (WGS) entry which is preliminary data.</text>
</comment>
<keyword evidence="4" id="KW-1185">Reference proteome</keyword>
<dbReference type="Proteomes" id="UP000790833">
    <property type="component" value="Unassembled WGS sequence"/>
</dbReference>
<gene>
    <name evidence="3" type="primary">PKR1</name>
    <name evidence="3" type="ORF">KQ657_003835</name>
</gene>
<evidence type="ECO:0000256" key="1">
    <source>
        <dbReference type="SAM" id="MobiDB-lite"/>
    </source>
</evidence>
<dbReference type="InterPro" id="IPR013945">
    <property type="entry name" value="Pkr1"/>
</dbReference>
<dbReference type="Pfam" id="PF08636">
    <property type="entry name" value="Pkr1"/>
    <property type="match status" value="1"/>
</dbReference>
<feature type="region of interest" description="Disordered" evidence="1">
    <location>
        <begin position="80"/>
        <end position="111"/>
    </location>
</feature>
<feature type="transmembrane region" description="Helical" evidence="2">
    <location>
        <begin position="47"/>
        <end position="65"/>
    </location>
</feature>
<dbReference type="GeneID" id="66117209"/>
<evidence type="ECO:0000313" key="4">
    <source>
        <dbReference type="Proteomes" id="UP000790833"/>
    </source>
</evidence>